<dbReference type="GO" id="GO:0004519">
    <property type="term" value="F:endonuclease activity"/>
    <property type="evidence" value="ECO:0007669"/>
    <property type="project" value="UniProtKB-KW"/>
</dbReference>
<dbReference type="Pfam" id="PF13975">
    <property type="entry name" value="gag-asp_proteas"/>
    <property type="match status" value="1"/>
</dbReference>
<dbReference type="PANTHER" id="PTHR37984">
    <property type="entry name" value="PROTEIN CBG26694"/>
    <property type="match status" value="1"/>
</dbReference>
<dbReference type="AlphaFoldDB" id="A0A1R1X090"/>
<sequence>MEEFHTKQENLIDGCEEVFATEKRRIRLKPPQLNKKVILSSEKDSENIAAAIKVKKLISIRKKGEIGLVGGIKAYSIKESLYSSDENISIAQLLQVSPEIRQELGKLSKKTEIPSLINYVEKEKENEVTNFKALVKIFGERYWAVVDTGAASSDVSKPLLDKIGITADHKSSQFIITADGNRHDTYGHVLDVPIEISNYYFNVDFIVMDQNKKDLILGVDSLKKSTVIIDMNNNLLIFPKEEYEIVLSLSTNRIEESGHNEIFGIGKGVYFTEFEKGNMNDPRIEKFLADNSEVLASDISELTQTTAITYKIDTGHEPTIKMKPYRIPKSMKEARNEIEIEQRKMTLWKGGNRVFRACNIKKWNQNKQMIEAISKLPEPKNVKEIQSFLGTTGLARWSMLLKEYDYDITHRKESKNPSDYLSRAPRNSKAQNDLIDEEDRLAEQFYEFIGINHSPNTAYWPQSNGQVERLNQTIKNVLSKLCLTEKIHWDRYLWRALLAIHSLKHRVTGFSPSEILYGFNLKTPTIWNETPTNENMTQAIEEIFKFIAEIIELLSNNASDKNAVNKKYIKNRYEENVEYKLKEGENLIRVMEQASTKFCTVPEGPFKITEACGKDAYRISDSFGTEYLVNGDRLKTYKESGKMIPEVRPAALRPTIKRFRETIRFGRDSRI</sequence>
<protein>
    <submittedName>
        <fullName evidence="6">Pol polyprotein</fullName>
    </submittedName>
</protein>
<dbReference type="InterPro" id="IPR050951">
    <property type="entry name" value="Retrovirus_Pol_polyprotein"/>
</dbReference>
<evidence type="ECO:0000313" key="6">
    <source>
        <dbReference type="EMBL" id="OMJ08056.1"/>
    </source>
</evidence>
<dbReference type="GO" id="GO:0016779">
    <property type="term" value="F:nucleotidyltransferase activity"/>
    <property type="evidence" value="ECO:0007669"/>
    <property type="project" value="UniProtKB-KW"/>
</dbReference>
<dbReference type="InterPro" id="IPR012337">
    <property type="entry name" value="RNaseH-like_sf"/>
</dbReference>
<dbReference type="GO" id="GO:0003676">
    <property type="term" value="F:nucleic acid binding"/>
    <property type="evidence" value="ECO:0007669"/>
    <property type="project" value="InterPro"/>
</dbReference>
<feature type="domain" description="Integrase catalytic" evidence="5">
    <location>
        <begin position="443"/>
        <end position="520"/>
    </location>
</feature>
<keyword evidence="1" id="KW-0808">Transferase</keyword>
<accession>A0A1R1X090</accession>
<dbReference type="SUPFAM" id="SSF53098">
    <property type="entry name" value="Ribonuclease H-like"/>
    <property type="match status" value="1"/>
</dbReference>
<keyword evidence="3" id="KW-0540">Nuclease</keyword>
<keyword evidence="4" id="KW-0255">Endonuclease</keyword>
<dbReference type="InterPro" id="IPR021109">
    <property type="entry name" value="Peptidase_aspartic_dom_sf"/>
</dbReference>
<evidence type="ECO:0000256" key="1">
    <source>
        <dbReference type="ARBA" id="ARBA00022679"/>
    </source>
</evidence>
<evidence type="ECO:0000256" key="4">
    <source>
        <dbReference type="ARBA" id="ARBA00022759"/>
    </source>
</evidence>
<organism evidence="6 7">
    <name type="scientific">Smittium culicis</name>
    <dbReference type="NCBI Taxonomy" id="133412"/>
    <lineage>
        <taxon>Eukaryota</taxon>
        <taxon>Fungi</taxon>
        <taxon>Fungi incertae sedis</taxon>
        <taxon>Zoopagomycota</taxon>
        <taxon>Kickxellomycotina</taxon>
        <taxon>Harpellomycetes</taxon>
        <taxon>Harpellales</taxon>
        <taxon>Legeriomycetaceae</taxon>
        <taxon>Smittium</taxon>
    </lineage>
</organism>
<keyword evidence="2" id="KW-0548">Nucleotidyltransferase</keyword>
<keyword evidence="4" id="KW-0378">Hydrolase</keyword>
<dbReference type="EMBL" id="LSSN01005893">
    <property type="protein sequence ID" value="OMJ08056.1"/>
    <property type="molecule type" value="Genomic_DNA"/>
</dbReference>
<dbReference type="GO" id="GO:0015074">
    <property type="term" value="P:DNA integration"/>
    <property type="evidence" value="ECO:0007669"/>
    <property type="project" value="InterPro"/>
</dbReference>
<evidence type="ECO:0000256" key="2">
    <source>
        <dbReference type="ARBA" id="ARBA00022695"/>
    </source>
</evidence>
<gene>
    <name evidence="6" type="ORF">AYI70_g11799</name>
</gene>
<dbReference type="InterPro" id="IPR001584">
    <property type="entry name" value="Integrase_cat-core"/>
</dbReference>
<keyword evidence="7" id="KW-1185">Reference proteome</keyword>
<dbReference type="CDD" id="cd00303">
    <property type="entry name" value="retropepsin_like"/>
    <property type="match status" value="1"/>
</dbReference>
<evidence type="ECO:0000313" key="7">
    <source>
        <dbReference type="Proteomes" id="UP000187283"/>
    </source>
</evidence>
<dbReference type="PROSITE" id="PS50994">
    <property type="entry name" value="INTEGRASE"/>
    <property type="match status" value="1"/>
</dbReference>
<dbReference type="PANTHER" id="PTHR37984:SF5">
    <property type="entry name" value="PROTEIN NYNRIN-LIKE"/>
    <property type="match status" value="1"/>
</dbReference>
<dbReference type="GO" id="GO:0005634">
    <property type="term" value="C:nucleus"/>
    <property type="evidence" value="ECO:0007669"/>
    <property type="project" value="UniProtKB-ARBA"/>
</dbReference>
<dbReference type="Gene3D" id="3.30.420.10">
    <property type="entry name" value="Ribonuclease H-like superfamily/Ribonuclease H"/>
    <property type="match status" value="1"/>
</dbReference>
<evidence type="ECO:0000259" key="5">
    <source>
        <dbReference type="PROSITE" id="PS50994"/>
    </source>
</evidence>
<dbReference type="SUPFAM" id="SSF50630">
    <property type="entry name" value="Acid proteases"/>
    <property type="match status" value="1"/>
</dbReference>
<evidence type="ECO:0000256" key="3">
    <source>
        <dbReference type="ARBA" id="ARBA00022722"/>
    </source>
</evidence>
<dbReference type="OrthoDB" id="5597136at2759"/>
<comment type="caution">
    <text evidence="6">The sequence shown here is derived from an EMBL/GenBank/DDBJ whole genome shotgun (WGS) entry which is preliminary data.</text>
</comment>
<name>A0A1R1X090_9FUNG</name>
<dbReference type="Proteomes" id="UP000187283">
    <property type="component" value="Unassembled WGS sequence"/>
</dbReference>
<dbReference type="Gene3D" id="2.40.70.10">
    <property type="entry name" value="Acid Proteases"/>
    <property type="match status" value="1"/>
</dbReference>
<reference evidence="6 7" key="1">
    <citation type="submission" date="2017-01" db="EMBL/GenBank/DDBJ databases">
        <authorList>
            <person name="Mah S.A."/>
            <person name="Swanson W.J."/>
            <person name="Moy G.W."/>
            <person name="Vacquier V.D."/>
        </authorList>
    </citation>
    <scope>NUCLEOTIDE SEQUENCE [LARGE SCALE GENOMIC DNA]</scope>
    <source>
        <strain evidence="6 7">GSMNP</strain>
    </source>
</reference>
<dbReference type="InterPro" id="IPR036397">
    <property type="entry name" value="RNaseH_sf"/>
</dbReference>
<proteinExistence type="predicted"/>
<dbReference type="STRING" id="133412.A0A1R1X090"/>